<organism evidence="3 4">
    <name type="scientific">Wickerhamiella sorbophila</name>
    <dbReference type="NCBI Taxonomy" id="45607"/>
    <lineage>
        <taxon>Eukaryota</taxon>
        <taxon>Fungi</taxon>
        <taxon>Dikarya</taxon>
        <taxon>Ascomycota</taxon>
        <taxon>Saccharomycotina</taxon>
        <taxon>Dipodascomycetes</taxon>
        <taxon>Dipodascales</taxon>
        <taxon>Trichomonascaceae</taxon>
        <taxon>Wickerhamiella</taxon>
    </lineage>
</organism>
<feature type="domain" description="Methyltransferase type 11" evidence="2">
    <location>
        <begin position="248"/>
        <end position="300"/>
    </location>
</feature>
<dbReference type="GO" id="GO:0008757">
    <property type="term" value="F:S-adenosylmethionine-dependent methyltransferase activity"/>
    <property type="evidence" value="ECO:0007669"/>
    <property type="project" value="InterPro"/>
</dbReference>
<evidence type="ECO:0000256" key="1">
    <source>
        <dbReference type="SAM" id="MobiDB-lite"/>
    </source>
</evidence>
<name>A0A2T0FP68_9ASCO</name>
<feature type="region of interest" description="Disordered" evidence="1">
    <location>
        <begin position="1"/>
        <end position="51"/>
    </location>
</feature>
<dbReference type="OrthoDB" id="10017101at2759"/>
<reference evidence="3 4" key="1">
    <citation type="submission" date="2017-04" db="EMBL/GenBank/DDBJ databases">
        <title>Genome sequencing of [Candida] sorbophila.</title>
        <authorList>
            <person name="Ahn J.O."/>
        </authorList>
    </citation>
    <scope>NUCLEOTIDE SEQUENCE [LARGE SCALE GENOMIC DNA]</scope>
    <source>
        <strain evidence="3 4">DS02</strain>
    </source>
</reference>
<evidence type="ECO:0000313" key="3">
    <source>
        <dbReference type="EMBL" id="PRT56784.1"/>
    </source>
</evidence>
<dbReference type="SUPFAM" id="SSF53335">
    <property type="entry name" value="S-adenosyl-L-methionine-dependent methyltransferases"/>
    <property type="match status" value="1"/>
</dbReference>
<evidence type="ECO:0000259" key="2">
    <source>
        <dbReference type="Pfam" id="PF08241"/>
    </source>
</evidence>
<protein>
    <recommendedName>
        <fullName evidence="2">Methyltransferase type 11 domain-containing protein</fullName>
    </recommendedName>
</protein>
<dbReference type="AlphaFoldDB" id="A0A2T0FP68"/>
<keyword evidence="4" id="KW-1185">Reference proteome</keyword>
<dbReference type="GeneID" id="36518152"/>
<feature type="compositionally biased region" description="Low complexity" evidence="1">
    <location>
        <begin position="9"/>
        <end position="21"/>
    </location>
</feature>
<dbReference type="Proteomes" id="UP000238350">
    <property type="component" value="Unassembled WGS sequence"/>
</dbReference>
<accession>A0A2T0FP68</accession>
<sequence>MPVPKLNLSIFSSSSSTSRLCSTKEQRDESAPPSPQTASPDRASGSAQDIPSIQLSECEDLPIMPTASSQSVQSCRGDDSRGTPESVCGIRRSHTITALPRRYETPSRFSKPGNPIDGTELSDERDIYEYFQQFIKQYNPSDVLVYGRTRREAVQQYGHLRHFWLIELWMNVGYRCLLKTNTYASPEARSLADKPGAHLMHITGLNSNQNAWIIASDYPTATVHAYRNKNLWPRHVQHPQQFSGPENFTCMERESYLPFPHADNTFDVINSRSLGYLIAPEDLDTLFAELYRITKPGGAVELFSRLRDLSTLHCFGLSTEDFVEYEAKWKAAVRRSPFQSVKRARIALPQCWGSDICYVSELILLYYRILNMQLRQTPPGSCPDTVLEELVKLEKPTENITEPVTVDLYILQKL</sequence>
<evidence type="ECO:0000313" key="4">
    <source>
        <dbReference type="Proteomes" id="UP000238350"/>
    </source>
</evidence>
<dbReference type="InterPro" id="IPR029063">
    <property type="entry name" value="SAM-dependent_MTases_sf"/>
</dbReference>
<comment type="caution">
    <text evidence="3">The sequence shown here is derived from an EMBL/GenBank/DDBJ whole genome shotgun (WGS) entry which is preliminary data.</text>
</comment>
<dbReference type="EMBL" id="NDIQ01000022">
    <property type="protein sequence ID" value="PRT56784.1"/>
    <property type="molecule type" value="Genomic_DNA"/>
</dbReference>
<dbReference type="InterPro" id="IPR013216">
    <property type="entry name" value="Methyltransf_11"/>
</dbReference>
<dbReference type="Pfam" id="PF08241">
    <property type="entry name" value="Methyltransf_11"/>
    <property type="match status" value="1"/>
</dbReference>
<gene>
    <name evidence="3" type="ORF">B9G98_04404</name>
</gene>
<feature type="region of interest" description="Disordered" evidence="1">
    <location>
        <begin position="66"/>
        <end position="87"/>
    </location>
</feature>
<proteinExistence type="predicted"/>
<dbReference type="Gene3D" id="3.40.50.150">
    <property type="entry name" value="Vaccinia Virus protein VP39"/>
    <property type="match status" value="1"/>
</dbReference>
<dbReference type="RefSeq" id="XP_024666729.1">
    <property type="nucleotide sequence ID" value="XM_024810961.1"/>
</dbReference>